<comment type="caution">
    <text evidence="8">The sequence shown here is derived from an EMBL/GenBank/DDBJ whole genome shotgun (WGS) entry which is preliminary data.</text>
</comment>
<feature type="compositionally biased region" description="Basic residues" evidence="6">
    <location>
        <begin position="432"/>
        <end position="443"/>
    </location>
</feature>
<feature type="zinc finger region" description="C3H1-type" evidence="5">
    <location>
        <begin position="110"/>
        <end position="140"/>
    </location>
</feature>
<dbReference type="PROSITE" id="PS50103">
    <property type="entry name" value="ZF_C3H1"/>
    <property type="match status" value="2"/>
</dbReference>
<dbReference type="InterPro" id="IPR000571">
    <property type="entry name" value="Znf_CCCH"/>
</dbReference>
<dbReference type="SMART" id="SM00356">
    <property type="entry name" value="ZnF_C3H1"/>
    <property type="match status" value="2"/>
</dbReference>
<protein>
    <recommendedName>
        <fullName evidence="7">C3H1-type domain-containing protein</fullName>
    </recommendedName>
</protein>
<feature type="domain" description="C3H1-type" evidence="7">
    <location>
        <begin position="110"/>
        <end position="140"/>
    </location>
</feature>
<dbReference type="Proteomes" id="UP001530377">
    <property type="component" value="Unassembled WGS sequence"/>
</dbReference>
<keyword evidence="4 5" id="KW-0862">Zinc</keyword>
<feature type="region of interest" description="Disordered" evidence="6">
    <location>
        <begin position="430"/>
        <end position="459"/>
    </location>
</feature>
<gene>
    <name evidence="8" type="ORF">ACHAXA_000457</name>
</gene>
<dbReference type="Pfam" id="PF00642">
    <property type="entry name" value="zf-CCCH"/>
    <property type="match status" value="1"/>
</dbReference>
<keyword evidence="9" id="KW-1185">Reference proteome</keyword>
<dbReference type="GO" id="GO:0008270">
    <property type="term" value="F:zinc ion binding"/>
    <property type="evidence" value="ECO:0007669"/>
    <property type="project" value="UniProtKB-KW"/>
</dbReference>
<evidence type="ECO:0000256" key="2">
    <source>
        <dbReference type="ARBA" id="ARBA00022737"/>
    </source>
</evidence>
<dbReference type="PANTHER" id="PTHR12547:SF18">
    <property type="entry name" value="PROTEIN TIS11"/>
    <property type="match status" value="1"/>
</dbReference>
<evidence type="ECO:0000256" key="6">
    <source>
        <dbReference type="SAM" id="MobiDB-lite"/>
    </source>
</evidence>
<organism evidence="8 9">
    <name type="scientific">Cyclostephanos tholiformis</name>
    <dbReference type="NCBI Taxonomy" id="382380"/>
    <lineage>
        <taxon>Eukaryota</taxon>
        <taxon>Sar</taxon>
        <taxon>Stramenopiles</taxon>
        <taxon>Ochrophyta</taxon>
        <taxon>Bacillariophyta</taxon>
        <taxon>Coscinodiscophyceae</taxon>
        <taxon>Thalassiosirophycidae</taxon>
        <taxon>Stephanodiscales</taxon>
        <taxon>Stephanodiscaceae</taxon>
        <taxon>Cyclostephanos</taxon>
    </lineage>
</organism>
<accession>A0ABD3RVX8</accession>
<keyword evidence="1 5" id="KW-0479">Metal-binding</keyword>
<evidence type="ECO:0000313" key="8">
    <source>
        <dbReference type="EMBL" id="KAL3816379.1"/>
    </source>
</evidence>
<dbReference type="InterPro" id="IPR045877">
    <property type="entry name" value="ZFP36-like"/>
</dbReference>
<evidence type="ECO:0000256" key="1">
    <source>
        <dbReference type="ARBA" id="ARBA00022723"/>
    </source>
</evidence>
<evidence type="ECO:0000256" key="3">
    <source>
        <dbReference type="ARBA" id="ARBA00022771"/>
    </source>
</evidence>
<evidence type="ECO:0000313" key="9">
    <source>
        <dbReference type="Proteomes" id="UP001530377"/>
    </source>
</evidence>
<dbReference type="InterPro" id="IPR036855">
    <property type="entry name" value="Znf_CCCH_sf"/>
</dbReference>
<reference evidence="8 9" key="1">
    <citation type="submission" date="2024-10" db="EMBL/GenBank/DDBJ databases">
        <title>Updated reference genomes for cyclostephanoid diatoms.</title>
        <authorList>
            <person name="Roberts W.R."/>
            <person name="Alverson A.J."/>
        </authorList>
    </citation>
    <scope>NUCLEOTIDE SEQUENCE [LARGE SCALE GENOMIC DNA]</scope>
    <source>
        <strain evidence="8 9">AJA228-03</strain>
    </source>
</reference>
<keyword evidence="3 5" id="KW-0863">Zinc-finger</keyword>
<sequence>MTGSHDVPHQRQATGPTLPAAIDIASPTMSAFSSARRAVVPLGYGVAAVAPLVLRSSPTSVVNDAFCAPCERDRPIAATKSFSDAVVGDGGSDGHPTPQNLRDNPERLAKVKTEMCHYFEEGGARACPFGANCNYAHGKEELKFRYTTLRLMESSGQIVNAKTYLARPCITWVSTGACPFGRRCGAIHDPSIAGPMECPSWLPAATANTNAQVIIDRLAAHRESSVHQENFLIPQSIWENCRPSMSRELGRTSSPSDDGIRSILDAEREWFDTYALVTNERVTIYNKENRHAMNPPIKKLSHLQKLCIVRLMRSDKEGTNPSSQLHRDYVFAPTHSLHSELSMILQVRYFVLLDVNFMHADEISPNEVVKEISYDEFKARITPCCITGMLRCDPNKLVTAHEVAFAPKGEHFANVSIWFDSHPVRLEQSQIKRSRRLKQKNKAQIRNGHTHPNANGALISRTSSADFPATTNNPPPGIDPFVPMLPADDDDESNHKLIMAIIEHRIDCLIVQSCSSVQHKQIRELCAREAQLAKIFEGKIKFHKMWTWPKREGMGCITMFTKAPPGNMMPYIPMKESQNSPCVHNWTTFVKTISASDANDEYQSVADSTKRLSVFRSIDGSIPRTSLGVMASLPHILPSSPTEARSTKNDGTWKEILLGLPENGRWETALRLHVKMRSGSFDHNTTKSVPLSTIPFVQS</sequence>
<feature type="domain" description="C3H1-type" evidence="7">
    <location>
        <begin position="163"/>
        <end position="191"/>
    </location>
</feature>
<evidence type="ECO:0000256" key="5">
    <source>
        <dbReference type="PROSITE-ProRule" id="PRU00723"/>
    </source>
</evidence>
<keyword evidence="2" id="KW-0677">Repeat</keyword>
<evidence type="ECO:0000256" key="4">
    <source>
        <dbReference type="ARBA" id="ARBA00022833"/>
    </source>
</evidence>
<evidence type="ECO:0000259" key="7">
    <source>
        <dbReference type="PROSITE" id="PS50103"/>
    </source>
</evidence>
<dbReference type="EMBL" id="JALLPB020000152">
    <property type="protein sequence ID" value="KAL3816379.1"/>
    <property type="molecule type" value="Genomic_DNA"/>
</dbReference>
<dbReference type="Gene3D" id="4.10.1000.10">
    <property type="entry name" value="Zinc finger, CCCH-type"/>
    <property type="match status" value="1"/>
</dbReference>
<dbReference type="AlphaFoldDB" id="A0ABD3RVX8"/>
<feature type="zinc finger region" description="C3H1-type" evidence="5">
    <location>
        <begin position="163"/>
        <end position="191"/>
    </location>
</feature>
<name>A0ABD3RVX8_9STRA</name>
<dbReference type="PANTHER" id="PTHR12547">
    <property type="entry name" value="CCCH ZINC FINGER/TIS11-RELATED"/>
    <property type="match status" value="1"/>
</dbReference>
<dbReference type="SUPFAM" id="SSF90229">
    <property type="entry name" value="CCCH zinc finger"/>
    <property type="match status" value="1"/>
</dbReference>
<proteinExistence type="predicted"/>